<evidence type="ECO:0000256" key="3">
    <source>
        <dbReference type="ARBA" id="ARBA00022475"/>
    </source>
</evidence>
<evidence type="ECO:0000256" key="2">
    <source>
        <dbReference type="ARBA" id="ARBA00022448"/>
    </source>
</evidence>
<feature type="transmembrane region" description="Helical" evidence="7">
    <location>
        <begin position="146"/>
        <end position="167"/>
    </location>
</feature>
<sequence>MKRKFPWFSYLVVIIGGISMIVPFLDMVFTSFKNQKELNSLKFSLLPEHYHFDHFITAFQELNMGRLFTNSILATLGVTVLVLLTSTLAGYALTKIRFKGQQTLFKFILATMMFPAFLFLIPNFYITVHFPLVGGNDLFGEGGNGGLATSVLALILPFSVSGFGIFLMRQFVMTIPDAVIEAARIDGASEFRVFWQLVIPMTLPAMATLAIFTFIGQWNELIWGLLIFTVNNNLATLPVGIQMLQSALDPDLTKALVSAAITISVIPVMILFIILQKYYVKGMQMSGVKE</sequence>
<dbReference type="SUPFAM" id="SSF161098">
    <property type="entry name" value="MetI-like"/>
    <property type="match status" value="1"/>
</dbReference>
<accession>A0A8J2ZTB5</accession>
<keyword evidence="5 7" id="KW-1133">Transmembrane helix</keyword>
<evidence type="ECO:0000256" key="7">
    <source>
        <dbReference type="RuleBase" id="RU363032"/>
    </source>
</evidence>
<dbReference type="Proteomes" id="UP000656813">
    <property type="component" value="Unassembled WGS sequence"/>
</dbReference>
<dbReference type="AlphaFoldDB" id="A0A8J2ZTB5"/>
<evidence type="ECO:0000259" key="8">
    <source>
        <dbReference type="PROSITE" id="PS50928"/>
    </source>
</evidence>
<evidence type="ECO:0000256" key="4">
    <source>
        <dbReference type="ARBA" id="ARBA00022692"/>
    </source>
</evidence>
<evidence type="ECO:0000256" key="5">
    <source>
        <dbReference type="ARBA" id="ARBA00022989"/>
    </source>
</evidence>
<dbReference type="InterPro" id="IPR000515">
    <property type="entry name" value="MetI-like"/>
</dbReference>
<organism evidence="9 10">
    <name type="scientific">Pullulanibacillus pueri</name>
    <dbReference type="NCBI Taxonomy" id="1437324"/>
    <lineage>
        <taxon>Bacteria</taxon>
        <taxon>Bacillati</taxon>
        <taxon>Bacillota</taxon>
        <taxon>Bacilli</taxon>
        <taxon>Bacillales</taxon>
        <taxon>Sporolactobacillaceae</taxon>
        <taxon>Pullulanibacillus</taxon>
    </lineage>
</organism>
<comment type="subcellular location">
    <subcellularLocation>
        <location evidence="1 7">Cell membrane</location>
        <topology evidence="1 7">Multi-pass membrane protein</topology>
    </subcellularLocation>
</comment>
<name>A0A8J2ZTB5_9BACL</name>
<dbReference type="PROSITE" id="PS50928">
    <property type="entry name" value="ABC_TM1"/>
    <property type="match status" value="1"/>
</dbReference>
<keyword evidence="4 7" id="KW-0812">Transmembrane</keyword>
<proteinExistence type="inferred from homology"/>
<dbReference type="Gene3D" id="1.10.3720.10">
    <property type="entry name" value="MetI-like"/>
    <property type="match status" value="1"/>
</dbReference>
<feature type="transmembrane region" description="Helical" evidence="7">
    <location>
        <begin position="7"/>
        <end position="25"/>
    </location>
</feature>
<feature type="transmembrane region" description="Helical" evidence="7">
    <location>
        <begin position="193"/>
        <end position="215"/>
    </location>
</feature>
<dbReference type="InterPro" id="IPR035906">
    <property type="entry name" value="MetI-like_sf"/>
</dbReference>
<reference evidence="9" key="2">
    <citation type="submission" date="2020-09" db="EMBL/GenBank/DDBJ databases">
        <authorList>
            <person name="Sun Q."/>
            <person name="Zhou Y."/>
        </authorList>
    </citation>
    <scope>NUCLEOTIDE SEQUENCE</scope>
    <source>
        <strain evidence="9">CGMCC 1.12777</strain>
    </source>
</reference>
<reference evidence="9" key="1">
    <citation type="journal article" date="2014" name="Int. J. Syst. Evol. Microbiol.">
        <title>Complete genome sequence of Corynebacterium casei LMG S-19264T (=DSM 44701T), isolated from a smear-ripened cheese.</title>
        <authorList>
            <consortium name="US DOE Joint Genome Institute (JGI-PGF)"/>
            <person name="Walter F."/>
            <person name="Albersmeier A."/>
            <person name="Kalinowski J."/>
            <person name="Ruckert C."/>
        </authorList>
    </citation>
    <scope>NUCLEOTIDE SEQUENCE</scope>
    <source>
        <strain evidence="9">CGMCC 1.12777</strain>
    </source>
</reference>
<keyword evidence="3" id="KW-1003">Cell membrane</keyword>
<dbReference type="PANTHER" id="PTHR43744:SF12">
    <property type="entry name" value="ABC TRANSPORTER PERMEASE PROTEIN MG189-RELATED"/>
    <property type="match status" value="1"/>
</dbReference>
<keyword evidence="6 7" id="KW-0472">Membrane</keyword>
<feature type="transmembrane region" description="Helical" evidence="7">
    <location>
        <begin position="256"/>
        <end position="275"/>
    </location>
</feature>
<protein>
    <submittedName>
        <fullName evidence="9">ABC transporter permease</fullName>
    </submittedName>
</protein>
<comment type="similarity">
    <text evidence="7">Belongs to the binding-protein-dependent transport system permease family.</text>
</comment>
<keyword evidence="10" id="KW-1185">Reference proteome</keyword>
<dbReference type="PANTHER" id="PTHR43744">
    <property type="entry name" value="ABC TRANSPORTER PERMEASE PROTEIN MG189-RELATED-RELATED"/>
    <property type="match status" value="1"/>
</dbReference>
<dbReference type="RefSeq" id="WP_188495973.1">
    <property type="nucleotide sequence ID" value="NZ_BMFV01000003.1"/>
</dbReference>
<evidence type="ECO:0000256" key="6">
    <source>
        <dbReference type="ARBA" id="ARBA00023136"/>
    </source>
</evidence>
<feature type="domain" description="ABC transmembrane type-1" evidence="8">
    <location>
        <begin position="68"/>
        <end position="275"/>
    </location>
</feature>
<keyword evidence="2 7" id="KW-0813">Transport</keyword>
<feature type="transmembrane region" description="Helical" evidence="7">
    <location>
        <begin position="72"/>
        <end position="93"/>
    </location>
</feature>
<gene>
    <name evidence="9" type="ORF">GCM10007096_06590</name>
</gene>
<evidence type="ECO:0000313" key="10">
    <source>
        <dbReference type="Proteomes" id="UP000656813"/>
    </source>
</evidence>
<dbReference type="GO" id="GO:0055085">
    <property type="term" value="P:transmembrane transport"/>
    <property type="evidence" value="ECO:0007669"/>
    <property type="project" value="InterPro"/>
</dbReference>
<evidence type="ECO:0000313" key="9">
    <source>
        <dbReference type="EMBL" id="GGH76328.1"/>
    </source>
</evidence>
<dbReference type="CDD" id="cd06261">
    <property type="entry name" value="TM_PBP2"/>
    <property type="match status" value="1"/>
</dbReference>
<dbReference type="GO" id="GO:0005886">
    <property type="term" value="C:plasma membrane"/>
    <property type="evidence" value="ECO:0007669"/>
    <property type="project" value="UniProtKB-SubCell"/>
</dbReference>
<comment type="caution">
    <text evidence="9">The sequence shown here is derived from an EMBL/GenBank/DDBJ whole genome shotgun (WGS) entry which is preliminary data.</text>
</comment>
<dbReference type="EMBL" id="BMFV01000003">
    <property type="protein sequence ID" value="GGH76328.1"/>
    <property type="molecule type" value="Genomic_DNA"/>
</dbReference>
<feature type="transmembrane region" description="Helical" evidence="7">
    <location>
        <begin position="105"/>
        <end position="126"/>
    </location>
</feature>
<evidence type="ECO:0000256" key="1">
    <source>
        <dbReference type="ARBA" id="ARBA00004651"/>
    </source>
</evidence>
<dbReference type="Pfam" id="PF00528">
    <property type="entry name" value="BPD_transp_1"/>
    <property type="match status" value="1"/>
</dbReference>